<dbReference type="STRING" id="1561998.A0A1I7TPS5"/>
<accession>A0A1I7TPS5</accession>
<dbReference type="AlphaFoldDB" id="A0A1I7TPS5"/>
<evidence type="ECO:0000313" key="2">
    <source>
        <dbReference type="Proteomes" id="UP000095282"/>
    </source>
</evidence>
<evidence type="ECO:0000313" key="3">
    <source>
        <dbReference type="WBParaSite" id="Csp11.Scaffold629.g10564.t1"/>
    </source>
</evidence>
<dbReference type="eggNOG" id="ENOG502SDTY">
    <property type="taxonomic scope" value="Eukaryota"/>
</dbReference>
<feature type="region of interest" description="Disordered" evidence="1">
    <location>
        <begin position="51"/>
        <end position="70"/>
    </location>
</feature>
<dbReference type="Proteomes" id="UP000095282">
    <property type="component" value="Unplaced"/>
</dbReference>
<sequence length="703" mass="79782">MPTFKLEEMDENSPYGGDNDMYFRQWRLPSMKSVLDEKLDRDFLNAVKENEEMARKRKERRQKHSEEYDKKFQNLIKTMKKASLANERKETIPFLKEPTQSELNNAREELEKEFASPSSTARMVPFAEKIRPRPNPTFGEKMVGLKNLVLPPPTKSTPSSTNIPLSAETVFFPQTHDSFNLDSYNGSRPSFAFSGINGATSTPVSKGNFFGDIAEEAGDDSVFEESKYITAMESPVQKTNEAKTKRKKEIMKSSGPTPMTEKPEDKQKGFLMGPIHEAHTEKVSDQIARPEIDINRNPNRLGIGFTSKPTENIELTSLLGVSTAQTESKEQEKVGLSSLVEKNTDCGANSTEQHNSKDHAVYLPQNNQKAHVTSPSLHSKRSESRTPPCISSPIELHSSEEKKTTDSVYQPDAQKIPAPPYVQFRNYINLLSTLLEEKCSFEKSSDPQFRAVLKRTITEKMTLLTQRQASPEAKNKIVEYFKALFQKKEVLGFTISGNAPTLHLQSEEEVFYSVQCVIENYIALAELDEELIPTICALISSLSMAVRRVEKVFIVLMFNKSTLLRQNPDECIRKFVNCSTAQNVEQKAIEWNQERALVTLFFSVFTKSAYTSTRGRRMVLSEELLWKYVESTVAHVHEVPKASFILLQLITTCKSQLSVNKERWTDLLVTIESDKLPKLEKEPFSGDESIVSQLRQILRVLNN</sequence>
<dbReference type="WBParaSite" id="Csp11.Scaffold629.g10564.t1">
    <property type="protein sequence ID" value="Csp11.Scaffold629.g10564.t1"/>
    <property type="gene ID" value="Csp11.Scaffold629.g10564"/>
</dbReference>
<evidence type="ECO:0000256" key="1">
    <source>
        <dbReference type="SAM" id="MobiDB-lite"/>
    </source>
</evidence>
<feature type="region of interest" description="Disordered" evidence="1">
    <location>
        <begin position="234"/>
        <end position="265"/>
    </location>
</feature>
<protein>
    <submittedName>
        <fullName evidence="3">Nuclear pore complex protein Nup50</fullName>
    </submittedName>
</protein>
<keyword evidence="2" id="KW-1185">Reference proteome</keyword>
<name>A0A1I7TPS5_9PELO</name>
<reference evidence="3" key="1">
    <citation type="submission" date="2016-11" db="UniProtKB">
        <authorList>
            <consortium name="WormBaseParasite"/>
        </authorList>
    </citation>
    <scope>IDENTIFICATION</scope>
</reference>
<proteinExistence type="predicted"/>
<organism evidence="2 3">
    <name type="scientific">Caenorhabditis tropicalis</name>
    <dbReference type="NCBI Taxonomy" id="1561998"/>
    <lineage>
        <taxon>Eukaryota</taxon>
        <taxon>Metazoa</taxon>
        <taxon>Ecdysozoa</taxon>
        <taxon>Nematoda</taxon>
        <taxon>Chromadorea</taxon>
        <taxon>Rhabditida</taxon>
        <taxon>Rhabditina</taxon>
        <taxon>Rhabditomorpha</taxon>
        <taxon>Rhabditoidea</taxon>
        <taxon>Rhabditidae</taxon>
        <taxon>Peloderinae</taxon>
        <taxon>Caenorhabditis</taxon>
    </lineage>
</organism>
<feature type="compositionally biased region" description="Polar residues" evidence="1">
    <location>
        <begin position="368"/>
        <end position="377"/>
    </location>
</feature>
<feature type="region of interest" description="Disordered" evidence="1">
    <location>
        <begin position="368"/>
        <end position="414"/>
    </location>
</feature>